<feature type="domain" description="AprE-like beta-barrel" evidence="13">
    <location>
        <begin position="341"/>
        <end position="430"/>
    </location>
</feature>
<name>A0A1Y5RHA2_9RHOB</name>
<comment type="subcellular location">
    <subcellularLocation>
        <location evidence="1 9">Cell inner membrane</location>
        <topology evidence="1 9">Single-pass membrane protein</topology>
    </subcellularLocation>
</comment>
<evidence type="ECO:0000256" key="8">
    <source>
        <dbReference type="ARBA" id="ARBA00023136"/>
    </source>
</evidence>
<dbReference type="GO" id="GO:0015031">
    <property type="term" value="P:protein transport"/>
    <property type="evidence" value="ECO:0007669"/>
    <property type="project" value="InterPro"/>
</dbReference>
<comment type="similarity">
    <text evidence="2 9">Belongs to the membrane fusion protein (MFP) (TC 8.A.1) family.</text>
</comment>
<dbReference type="InterPro" id="IPR058781">
    <property type="entry name" value="HH_AprE-like"/>
</dbReference>
<proteinExistence type="inferred from homology"/>
<dbReference type="Gene3D" id="2.40.50.100">
    <property type="match status" value="1"/>
</dbReference>
<sequence>MTRPPHQDIGLRAPDTAPQSLASSSDWSPRGALILGWVCVALLLLGFGGWSVFSTIAGAVVASGQIEVEQNRQVVQHPYGGQVRAVLVKEGDLVQEGQPVMRLDPVGLDSQFAIADARYYEYLASEARLEAERDARRALIVPQVLADAAQARPDVQRILDGQRELLAARLVTAEQEVAQLEKRREQIQAQVVGLKAQQRALSEQLALSNAEIANQQSLFDRGLAQSSTILALRSNASEVAGALGAISAQIAQAEQQITEVDLVVLKNATDRREAAITEMRDVKSALLQAAQERASLADRLERLELRAPVSGIVYGLTVFGAGAVVRAADPVLYIVPQDRPLVIAAKVSPIHIDQVFPGQAVSVRFPAFDTRTTPEVDGTIVRISPDSFTDERTGATYYRAEIRLPQDEVAKLPEGDVLIPGMPVETYMKTSDRSPLAYLVKPFSEYFMRAFRED</sequence>
<evidence type="ECO:0000256" key="2">
    <source>
        <dbReference type="ARBA" id="ARBA00009477"/>
    </source>
</evidence>
<keyword evidence="15" id="KW-1185">Reference proteome</keyword>
<evidence type="ECO:0000313" key="14">
    <source>
        <dbReference type="EMBL" id="SLN16296.1"/>
    </source>
</evidence>
<reference evidence="14 15" key="1">
    <citation type="submission" date="2017-03" db="EMBL/GenBank/DDBJ databases">
        <authorList>
            <person name="Afonso C.L."/>
            <person name="Miller P.J."/>
            <person name="Scott M.A."/>
            <person name="Spackman E."/>
            <person name="Goraichik I."/>
            <person name="Dimitrov K.M."/>
            <person name="Suarez D.L."/>
            <person name="Swayne D.E."/>
        </authorList>
    </citation>
    <scope>NUCLEOTIDE SEQUENCE [LARGE SCALE GENOMIC DNA]</scope>
    <source>
        <strain evidence="14 15">CECT 8620</strain>
    </source>
</reference>
<dbReference type="InterPro" id="IPR010129">
    <property type="entry name" value="T1SS_HlyD"/>
</dbReference>
<keyword evidence="10" id="KW-0175">Coiled coil</keyword>
<evidence type="ECO:0000256" key="1">
    <source>
        <dbReference type="ARBA" id="ARBA00004377"/>
    </source>
</evidence>
<evidence type="ECO:0000256" key="9">
    <source>
        <dbReference type="RuleBase" id="RU365093"/>
    </source>
</evidence>
<dbReference type="EMBL" id="FWFS01000001">
    <property type="protein sequence ID" value="SLN16296.1"/>
    <property type="molecule type" value="Genomic_DNA"/>
</dbReference>
<evidence type="ECO:0000259" key="12">
    <source>
        <dbReference type="Pfam" id="PF25994"/>
    </source>
</evidence>
<dbReference type="Pfam" id="PF26002">
    <property type="entry name" value="Beta-barrel_AprE"/>
    <property type="match status" value="1"/>
</dbReference>
<dbReference type="AlphaFoldDB" id="A0A1Y5RHA2"/>
<dbReference type="GO" id="GO:0005886">
    <property type="term" value="C:plasma membrane"/>
    <property type="evidence" value="ECO:0007669"/>
    <property type="project" value="UniProtKB-SubCell"/>
</dbReference>
<dbReference type="InterPro" id="IPR050739">
    <property type="entry name" value="MFP"/>
</dbReference>
<dbReference type="Pfam" id="PF25994">
    <property type="entry name" value="HH_AprE"/>
    <property type="match status" value="1"/>
</dbReference>
<dbReference type="RefSeq" id="WP_085835057.1">
    <property type="nucleotide sequence ID" value="NZ_FWFS01000001.1"/>
</dbReference>
<keyword evidence="4 9" id="KW-1003">Cell membrane</keyword>
<dbReference type="Proteomes" id="UP000193862">
    <property type="component" value="Unassembled WGS sequence"/>
</dbReference>
<dbReference type="OrthoDB" id="9810980at2"/>
<dbReference type="PANTHER" id="PTHR30386">
    <property type="entry name" value="MEMBRANE FUSION SUBUNIT OF EMRAB-TOLC MULTIDRUG EFFLUX PUMP"/>
    <property type="match status" value="1"/>
</dbReference>
<gene>
    <name evidence="14" type="primary">prsE_1</name>
    <name evidence="14" type="ORF">AQS8620_00316</name>
</gene>
<feature type="coiled-coil region" evidence="10">
    <location>
        <begin position="265"/>
        <end position="306"/>
    </location>
</feature>
<organism evidence="14 15">
    <name type="scientific">Aquimixticola soesokkakensis</name>
    <dbReference type="NCBI Taxonomy" id="1519096"/>
    <lineage>
        <taxon>Bacteria</taxon>
        <taxon>Pseudomonadati</taxon>
        <taxon>Pseudomonadota</taxon>
        <taxon>Alphaproteobacteria</taxon>
        <taxon>Rhodobacterales</taxon>
        <taxon>Paracoccaceae</taxon>
        <taxon>Aquimixticola</taxon>
    </lineage>
</organism>
<evidence type="ECO:0000256" key="7">
    <source>
        <dbReference type="ARBA" id="ARBA00022989"/>
    </source>
</evidence>
<evidence type="ECO:0000256" key="6">
    <source>
        <dbReference type="ARBA" id="ARBA00022692"/>
    </source>
</evidence>
<evidence type="ECO:0000256" key="5">
    <source>
        <dbReference type="ARBA" id="ARBA00022519"/>
    </source>
</evidence>
<feature type="domain" description="AprE-like long alpha-helical hairpin" evidence="12">
    <location>
        <begin position="110"/>
        <end position="299"/>
    </location>
</feature>
<feature type="region of interest" description="Disordered" evidence="11">
    <location>
        <begin position="1"/>
        <end position="23"/>
    </location>
</feature>
<keyword evidence="3 9" id="KW-0813">Transport</keyword>
<evidence type="ECO:0000256" key="4">
    <source>
        <dbReference type="ARBA" id="ARBA00022475"/>
    </source>
</evidence>
<accession>A0A1Y5RHA2</accession>
<dbReference type="InterPro" id="IPR058982">
    <property type="entry name" value="Beta-barrel_AprE"/>
</dbReference>
<keyword evidence="6 9" id="KW-0812">Transmembrane</keyword>
<evidence type="ECO:0000256" key="10">
    <source>
        <dbReference type="SAM" id="Coils"/>
    </source>
</evidence>
<evidence type="ECO:0000256" key="11">
    <source>
        <dbReference type="SAM" id="MobiDB-lite"/>
    </source>
</evidence>
<evidence type="ECO:0000256" key="3">
    <source>
        <dbReference type="ARBA" id="ARBA00022448"/>
    </source>
</evidence>
<feature type="coiled-coil region" evidence="10">
    <location>
        <begin position="163"/>
        <end position="204"/>
    </location>
</feature>
<evidence type="ECO:0000259" key="13">
    <source>
        <dbReference type="Pfam" id="PF26002"/>
    </source>
</evidence>
<keyword evidence="5 9" id="KW-0997">Cell inner membrane</keyword>
<dbReference type="PRINTS" id="PR01490">
    <property type="entry name" value="RTXTOXIND"/>
</dbReference>
<protein>
    <recommendedName>
        <fullName evidence="9">Membrane fusion protein (MFP) family protein</fullName>
    </recommendedName>
</protein>
<dbReference type="PANTHER" id="PTHR30386:SF17">
    <property type="entry name" value="ALKALINE PROTEASE SECRETION PROTEIN APRE"/>
    <property type="match status" value="1"/>
</dbReference>
<keyword evidence="7 9" id="KW-1133">Transmembrane helix</keyword>
<dbReference type="Gene3D" id="2.40.30.170">
    <property type="match status" value="1"/>
</dbReference>
<feature type="transmembrane region" description="Helical" evidence="9">
    <location>
        <begin position="34"/>
        <end position="62"/>
    </location>
</feature>
<keyword evidence="8 9" id="KW-0472">Membrane</keyword>
<dbReference type="NCBIfam" id="TIGR01843">
    <property type="entry name" value="type_I_hlyD"/>
    <property type="match status" value="1"/>
</dbReference>
<evidence type="ECO:0000313" key="15">
    <source>
        <dbReference type="Proteomes" id="UP000193862"/>
    </source>
</evidence>